<dbReference type="EMBL" id="LHUR01000044">
    <property type="protein sequence ID" value="KOA18161.1"/>
    <property type="molecule type" value="Genomic_DNA"/>
</dbReference>
<protein>
    <recommendedName>
        <fullName evidence="1">DUF1659 domain-containing protein</fullName>
    </recommendedName>
</protein>
<evidence type="ECO:0000313" key="3">
    <source>
        <dbReference type="Proteomes" id="UP000037043"/>
    </source>
</evidence>
<dbReference type="Pfam" id="PF07872">
    <property type="entry name" value="DUF1659"/>
    <property type="match status" value="1"/>
</dbReference>
<dbReference type="InterPro" id="IPR012454">
    <property type="entry name" value="DUF1659"/>
</dbReference>
<dbReference type="AlphaFoldDB" id="A0A0L6Z5C8"/>
<organism evidence="2 3">
    <name type="scientific">Clostridium homopropionicum DSM 5847</name>
    <dbReference type="NCBI Taxonomy" id="1121318"/>
    <lineage>
        <taxon>Bacteria</taxon>
        <taxon>Bacillati</taxon>
        <taxon>Bacillota</taxon>
        <taxon>Clostridia</taxon>
        <taxon>Eubacteriales</taxon>
        <taxon>Clostridiaceae</taxon>
        <taxon>Clostridium</taxon>
    </lineage>
</organism>
<proteinExistence type="predicted"/>
<dbReference type="RefSeq" id="WP_052222931.1">
    <property type="nucleotide sequence ID" value="NZ_LHUR01000044.1"/>
</dbReference>
<accession>A0A0L6Z5C8</accession>
<reference evidence="3" key="1">
    <citation type="submission" date="2015-08" db="EMBL/GenBank/DDBJ databases">
        <title>Genome sequence of the strict anaerobe Clostridium homopropionicum LuHBu1 (DSM 5847T).</title>
        <authorList>
            <person name="Poehlein A."/>
            <person name="Beck M."/>
            <person name="Schiel-Bengelsdorf B."/>
            <person name="Bengelsdorf F.R."/>
            <person name="Daniel R."/>
            <person name="Duerre P."/>
        </authorList>
    </citation>
    <scope>NUCLEOTIDE SEQUENCE [LARGE SCALE GENOMIC DNA]</scope>
    <source>
        <strain evidence="3">DSM 5847</strain>
    </source>
</reference>
<evidence type="ECO:0000313" key="2">
    <source>
        <dbReference type="EMBL" id="KOA18161.1"/>
    </source>
</evidence>
<feature type="domain" description="DUF1659" evidence="1">
    <location>
        <begin position="2"/>
        <end position="71"/>
    </location>
</feature>
<comment type="caution">
    <text evidence="2">The sequence shown here is derived from an EMBL/GenBank/DDBJ whole genome shotgun (WGS) entry which is preliminary data.</text>
</comment>
<dbReference type="PATRIC" id="fig|1121318.3.peg.3494"/>
<dbReference type="STRING" id="36844.SAMN04488501_1267"/>
<name>A0A0L6Z5C8_9CLOT</name>
<sequence>MINSTAMKSTLAIKYVAGQDEGGKDILKTQRLGSVKTAATDENMFLVAAALGSLLLNPSVEVRRENENLIVSE</sequence>
<gene>
    <name evidence="2" type="ORF">CLHOM_34950</name>
</gene>
<dbReference type="Proteomes" id="UP000037043">
    <property type="component" value="Unassembled WGS sequence"/>
</dbReference>
<evidence type="ECO:0000259" key="1">
    <source>
        <dbReference type="Pfam" id="PF07872"/>
    </source>
</evidence>
<keyword evidence="3" id="KW-1185">Reference proteome</keyword>